<dbReference type="GO" id="GO:0008270">
    <property type="term" value="F:zinc ion binding"/>
    <property type="evidence" value="ECO:0007669"/>
    <property type="project" value="UniProtKB-KW"/>
</dbReference>
<dbReference type="InterPro" id="IPR006574">
    <property type="entry name" value="PRY"/>
</dbReference>
<evidence type="ECO:0000256" key="3">
    <source>
        <dbReference type="ARBA" id="ARBA00022771"/>
    </source>
</evidence>
<evidence type="ECO:0000259" key="8">
    <source>
        <dbReference type="PROSITE" id="PS50089"/>
    </source>
</evidence>
<dbReference type="SMART" id="SM00449">
    <property type="entry name" value="SPRY"/>
    <property type="match status" value="2"/>
</dbReference>
<evidence type="ECO:0000259" key="9">
    <source>
        <dbReference type="PROSITE" id="PS50119"/>
    </source>
</evidence>
<keyword evidence="7" id="KW-0175">Coiled coil</keyword>
<feature type="domain" description="B30.2/SPRY" evidence="10">
    <location>
        <begin position="694"/>
        <end position="884"/>
    </location>
</feature>
<name>A0A8T0AR49_SILME</name>
<evidence type="ECO:0008006" key="13">
    <source>
        <dbReference type="Google" id="ProtNLM"/>
    </source>
</evidence>
<dbReference type="EMBL" id="JABFDY010000018">
    <property type="protein sequence ID" value="KAF7694487.1"/>
    <property type="molecule type" value="Genomic_DNA"/>
</dbReference>
<dbReference type="PROSITE" id="PS50188">
    <property type="entry name" value="B302_SPRY"/>
    <property type="match status" value="2"/>
</dbReference>
<dbReference type="Pfam" id="PF13765">
    <property type="entry name" value="PRY"/>
    <property type="match status" value="2"/>
</dbReference>
<dbReference type="Gene3D" id="3.30.160.60">
    <property type="entry name" value="Classic Zinc Finger"/>
    <property type="match status" value="1"/>
</dbReference>
<dbReference type="SUPFAM" id="SSF49899">
    <property type="entry name" value="Concanavalin A-like lectins/glucanases"/>
    <property type="match status" value="2"/>
</dbReference>
<dbReference type="InterPro" id="IPR003877">
    <property type="entry name" value="SPRY_dom"/>
</dbReference>
<comment type="caution">
    <text evidence="11">The sequence shown here is derived from an EMBL/GenBank/DDBJ whole genome shotgun (WGS) entry which is preliminary data.</text>
</comment>
<dbReference type="CDD" id="cd19769">
    <property type="entry name" value="Bbox2_TRIM16-like"/>
    <property type="match status" value="1"/>
</dbReference>
<dbReference type="InterPro" id="IPR043136">
    <property type="entry name" value="B30.2/SPRY_sf"/>
</dbReference>
<dbReference type="Gene3D" id="4.10.830.40">
    <property type="match status" value="1"/>
</dbReference>
<evidence type="ECO:0000256" key="4">
    <source>
        <dbReference type="ARBA" id="ARBA00022833"/>
    </source>
</evidence>
<protein>
    <recommendedName>
        <fullName evidence="13">Tripartite motif-containing protein 16-like</fullName>
    </recommendedName>
</protein>
<dbReference type="InterPro" id="IPR017907">
    <property type="entry name" value="Znf_RING_CS"/>
</dbReference>
<dbReference type="InterPro" id="IPR001870">
    <property type="entry name" value="B30.2/SPRY"/>
</dbReference>
<dbReference type="SUPFAM" id="SSF57850">
    <property type="entry name" value="RING/U-box"/>
    <property type="match status" value="1"/>
</dbReference>
<evidence type="ECO:0000313" key="12">
    <source>
        <dbReference type="Proteomes" id="UP000606274"/>
    </source>
</evidence>
<reference evidence="11" key="1">
    <citation type="submission" date="2020-08" db="EMBL/GenBank/DDBJ databases">
        <title>Chromosome-level assembly of Southern catfish (Silurus meridionalis) provides insights into visual adaptation to the nocturnal and benthic lifestyles.</title>
        <authorList>
            <person name="Zhang Y."/>
            <person name="Wang D."/>
            <person name="Peng Z."/>
        </authorList>
    </citation>
    <scope>NUCLEOTIDE SEQUENCE</scope>
    <source>
        <strain evidence="11">SWU-2019-XX</strain>
        <tissue evidence="11">Muscle</tissue>
    </source>
</reference>
<keyword evidence="4" id="KW-0862">Zinc</keyword>
<feature type="domain" description="B30.2/SPRY" evidence="10">
    <location>
        <begin position="353"/>
        <end position="548"/>
    </location>
</feature>
<dbReference type="Pfam" id="PF25600">
    <property type="entry name" value="TRIM_CC"/>
    <property type="match status" value="2"/>
</dbReference>
<evidence type="ECO:0000256" key="1">
    <source>
        <dbReference type="ARBA" id="ARBA00022588"/>
    </source>
</evidence>
<proteinExistence type="predicted"/>
<dbReference type="SUPFAM" id="SSF57845">
    <property type="entry name" value="B-box zinc-binding domain"/>
    <property type="match status" value="1"/>
</dbReference>
<dbReference type="PROSITE" id="PS00518">
    <property type="entry name" value="ZF_RING_1"/>
    <property type="match status" value="1"/>
</dbReference>
<feature type="coiled-coil region" evidence="7">
    <location>
        <begin position="545"/>
        <end position="637"/>
    </location>
</feature>
<dbReference type="Gene3D" id="2.60.120.920">
    <property type="match status" value="2"/>
</dbReference>
<dbReference type="CDD" id="cd19802">
    <property type="entry name" value="Bbox1_TRIM8-like"/>
    <property type="match status" value="1"/>
</dbReference>
<dbReference type="Pfam" id="PF00643">
    <property type="entry name" value="zf-B_box"/>
    <property type="match status" value="1"/>
</dbReference>
<dbReference type="GO" id="GO:0045087">
    <property type="term" value="P:innate immune response"/>
    <property type="evidence" value="ECO:0007669"/>
    <property type="project" value="UniProtKB-KW"/>
</dbReference>
<dbReference type="SMART" id="SM00336">
    <property type="entry name" value="BBOX"/>
    <property type="match status" value="1"/>
</dbReference>
<dbReference type="PROSITE" id="PS50119">
    <property type="entry name" value="ZF_BBOX"/>
    <property type="match status" value="1"/>
</dbReference>
<dbReference type="Pfam" id="PF15227">
    <property type="entry name" value="zf-C3HC4_4"/>
    <property type="match status" value="1"/>
</dbReference>
<evidence type="ECO:0000256" key="6">
    <source>
        <dbReference type="PROSITE-ProRule" id="PRU00024"/>
    </source>
</evidence>
<dbReference type="PRINTS" id="PR01407">
    <property type="entry name" value="BUTYPHLNCDUF"/>
</dbReference>
<keyword evidence="1" id="KW-0399">Innate immunity</keyword>
<dbReference type="CDD" id="cd16040">
    <property type="entry name" value="SPRY_PRY_SNTX"/>
    <property type="match status" value="2"/>
</dbReference>
<keyword evidence="3 6" id="KW-0863">Zinc-finger</keyword>
<dbReference type="Proteomes" id="UP000606274">
    <property type="component" value="Unassembled WGS sequence"/>
</dbReference>
<keyword evidence="12" id="KW-1185">Reference proteome</keyword>
<dbReference type="PANTHER" id="PTHR25465:SF5">
    <property type="entry name" value="E3 UBIQUITIN_ISG15 LIGASE TRIM25-RELATED"/>
    <property type="match status" value="1"/>
</dbReference>
<dbReference type="SMART" id="SM00184">
    <property type="entry name" value="RING"/>
    <property type="match status" value="1"/>
</dbReference>
<organism evidence="11 12">
    <name type="scientific">Silurus meridionalis</name>
    <name type="common">Southern catfish</name>
    <name type="synonym">Silurus soldatovi meridionalis</name>
    <dbReference type="NCBI Taxonomy" id="175797"/>
    <lineage>
        <taxon>Eukaryota</taxon>
        <taxon>Metazoa</taxon>
        <taxon>Chordata</taxon>
        <taxon>Craniata</taxon>
        <taxon>Vertebrata</taxon>
        <taxon>Euteleostomi</taxon>
        <taxon>Actinopterygii</taxon>
        <taxon>Neopterygii</taxon>
        <taxon>Teleostei</taxon>
        <taxon>Ostariophysi</taxon>
        <taxon>Siluriformes</taxon>
        <taxon>Siluridae</taxon>
        <taxon>Silurus</taxon>
    </lineage>
</organism>
<evidence type="ECO:0000313" key="11">
    <source>
        <dbReference type="EMBL" id="KAF7694487.1"/>
    </source>
</evidence>
<dbReference type="GO" id="GO:0005737">
    <property type="term" value="C:cytoplasm"/>
    <property type="evidence" value="ECO:0007669"/>
    <property type="project" value="UniProtKB-ARBA"/>
</dbReference>
<accession>A0A8T0AR49</accession>
<dbReference type="InterPro" id="IPR013320">
    <property type="entry name" value="ConA-like_dom_sf"/>
</dbReference>
<dbReference type="InterPro" id="IPR013083">
    <property type="entry name" value="Znf_RING/FYVE/PHD"/>
</dbReference>
<gene>
    <name evidence="11" type="ORF">HF521_008240</name>
</gene>
<dbReference type="AlphaFoldDB" id="A0A8T0AR49"/>
<dbReference type="InterPro" id="IPR051051">
    <property type="entry name" value="E3_ubiq-ligase_TRIM/RNF"/>
</dbReference>
<evidence type="ECO:0000259" key="10">
    <source>
        <dbReference type="PROSITE" id="PS50188"/>
    </source>
</evidence>
<keyword evidence="2" id="KW-0479">Metal-binding</keyword>
<sequence length="884" mass="102403">MAEASISVDQDQFICPVCLDLLKDPVTVPCGHSFCKVCINGCWDQESQKGIFSCPQCRDTFTPRPVLRRNNMLAEVVEKLKKTELQAASPDHCYAGPGDVECDFCTGRKHKAVKSCLVCVSSYCETHLKSHLERPALKKHTLTEVSAKLHEKICSEHNKLIEIYCRTDQTCICYLCTMDKHKGHDTITVSGGRAEKQRELKEQQMKSQQRIQEKQKKLQELKQAVNTIKLSAQTAVEDSERIFTELISSMEKMRSEVKEMIRAQEEAELSRPERLLEELEQEIADLQRRVTELEQLSHTHDHIHFLQSFQSLCVSAGRQSPTGKRPDFHTSSITVHQHHFSDGMRKYFSDLKKRLEEFCEEEFNKIPAQDSCYLTLDPNTAHCYLILSKKNRAVRYSVREQWYSDHPERFDYWPQVLCEESVCGRCYWEVEWSGVSVSISVSYKNIRRKGRGDECRFGLINQSWSLQCSSSALCFYHNNIKTDLRVPAPSRIGVYLDHSAGTLSFYSVSDTMKLLHRVQTTFTQPLFAGFGPLLSTVKFELKKQQMKSQQRIQEKQKKVQELKQAVNTIKLSAQTAVEDSEKIFTEMISSMEKMRSEVKEMIRAQEEAELSRPERLLEELEQEITDLQRRVTELEQLSHTHDHIHFLQSFQSLCVSAGRQSPPGERQDFYTSNITVHQHHLSHGMRKYFSDLKKKLEEFCEEEFNKIPAQDSCYLTLDPNTAHHKLILSEKNRAVRYSEREQQNSDHPERFDSWPQLLCEQSVCGRCYWEMEWRGVGVDISVSYKDIRRKGRGDECRFGRNNRSWSLWCCSSSLCFFHNNIKTDLRVPSPSRIGLYVNHSAGTLSFYSVSDTMKLLHRVQTTFTQPLYAGFGLYSSTVRFCDPE</sequence>
<feature type="domain" description="RING-type" evidence="8">
    <location>
        <begin position="15"/>
        <end position="58"/>
    </location>
</feature>
<dbReference type="InterPro" id="IPR058030">
    <property type="entry name" value="TRIM8/14/16/25/29/45/65_CC"/>
</dbReference>
<dbReference type="Gene3D" id="3.30.40.10">
    <property type="entry name" value="Zinc/RING finger domain, C3HC4 (zinc finger)"/>
    <property type="match status" value="1"/>
</dbReference>
<feature type="domain" description="B box-type" evidence="9">
    <location>
        <begin position="149"/>
        <end position="189"/>
    </location>
</feature>
<dbReference type="InterPro" id="IPR003879">
    <property type="entry name" value="Butyrophylin_SPRY"/>
</dbReference>
<evidence type="ECO:0000256" key="7">
    <source>
        <dbReference type="SAM" id="Coils"/>
    </source>
</evidence>
<dbReference type="PROSITE" id="PS50089">
    <property type="entry name" value="ZF_RING_2"/>
    <property type="match status" value="1"/>
</dbReference>
<dbReference type="Pfam" id="PF00622">
    <property type="entry name" value="SPRY"/>
    <property type="match status" value="2"/>
</dbReference>
<dbReference type="SMART" id="SM00589">
    <property type="entry name" value="PRY"/>
    <property type="match status" value="2"/>
</dbReference>
<keyword evidence="5" id="KW-0391">Immunity</keyword>
<dbReference type="InterPro" id="IPR000315">
    <property type="entry name" value="Znf_B-box"/>
</dbReference>
<evidence type="ECO:0000256" key="2">
    <source>
        <dbReference type="ARBA" id="ARBA00022723"/>
    </source>
</evidence>
<evidence type="ECO:0000256" key="5">
    <source>
        <dbReference type="ARBA" id="ARBA00022859"/>
    </source>
</evidence>
<feature type="coiled-coil region" evidence="7">
    <location>
        <begin position="197"/>
        <end position="296"/>
    </location>
</feature>
<dbReference type="InterPro" id="IPR001841">
    <property type="entry name" value="Znf_RING"/>
</dbReference>
<dbReference type="PANTHER" id="PTHR25465">
    <property type="entry name" value="B-BOX DOMAIN CONTAINING"/>
    <property type="match status" value="1"/>
</dbReference>